<comment type="caution">
    <text evidence="9">The sequence shown here is derived from an EMBL/GenBank/DDBJ whole genome shotgun (WGS) entry which is preliminary data.</text>
</comment>
<keyword evidence="2" id="KW-0479">Metal-binding</keyword>
<proteinExistence type="predicted"/>
<dbReference type="GO" id="GO:0003677">
    <property type="term" value="F:DNA binding"/>
    <property type="evidence" value="ECO:0007669"/>
    <property type="project" value="UniProtKB-KW"/>
</dbReference>
<protein>
    <recommendedName>
        <fullName evidence="8">Zn(2)-C6 fungal-type domain-containing protein</fullName>
    </recommendedName>
</protein>
<evidence type="ECO:0000256" key="2">
    <source>
        <dbReference type="ARBA" id="ARBA00022723"/>
    </source>
</evidence>
<evidence type="ECO:0000256" key="7">
    <source>
        <dbReference type="SAM" id="MobiDB-lite"/>
    </source>
</evidence>
<dbReference type="OrthoDB" id="3989227at2759"/>
<dbReference type="Pfam" id="PF04082">
    <property type="entry name" value="Fungal_trans"/>
    <property type="match status" value="1"/>
</dbReference>
<dbReference type="EMBL" id="MSFO01000001">
    <property type="protein sequence ID" value="PLB54789.1"/>
    <property type="molecule type" value="Genomic_DNA"/>
</dbReference>
<dbReference type="STRING" id="1392250.A0A2I2GPI9"/>
<keyword evidence="5" id="KW-0804">Transcription</keyword>
<dbReference type="InterPro" id="IPR036864">
    <property type="entry name" value="Zn2-C6_fun-type_DNA-bd_sf"/>
</dbReference>
<reference evidence="9 10" key="1">
    <citation type="submission" date="2016-12" db="EMBL/GenBank/DDBJ databases">
        <title>The genomes of Aspergillus section Nigri reveals drivers in fungal speciation.</title>
        <authorList>
            <consortium name="DOE Joint Genome Institute"/>
            <person name="Vesth T.C."/>
            <person name="Nybo J."/>
            <person name="Theobald S."/>
            <person name="Brandl J."/>
            <person name="Frisvad J.C."/>
            <person name="Nielsen K.F."/>
            <person name="Lyhne E.K."/>
            <person name="Kogle M.E."/>
            <person name="Kuo A."/>
            <person name="Riley R."/>
            <person name="Clum A."/>
            <person name="Nolan M."/>
            <person name="Lipzen A."/>
            <person name="Salamov A."/>
            <person name="Henrissat B."/>
            <person name="Wiebenga A."/>
            <person name="De Vries R.P."/>
            <person name="Grigoriev I.V."/>
            <person name="Mortensen U.H."/>
            <person name="Andersen M.R."/>
            <person name="Baker S.E."/>
        </authorList>
    </citation>
    <scope>NUCLEOTIDE SEQUENCE [LARGE SCALE GENOMIC DNA]</scope>
    <source>
        <strain evidence="9 10">IBT 23096</strain>
    </source>
</reference>
<feature type="domain" description="Zn(2)-C6 fungal-type" evidence="8">
    <location>
        <begin position="10"/>
        <end position="39"/>
    </location>
</feature>
<dbReference type="GO" id="GO:0009893">
    <property type="term" value="P:positive regulation of metabolic process"/>
    <property type="evidence" value="ECO:0007669"/>
    <property type="project" value="UniProtKB-ARBA"/>
</dbReference>
<feature type="compositionally biased region" description="Basic and acidic residues" evidence="7">
    <location>
        <begin position="470"/>
        <end position="484"/>
    </location>
</feature>
<feature type="region of interest" description="Disordered" evidence="7">
    <location>
        <begin position="73"/>
        <end position="95"/>
    </location>
</feature>
<dbReference type="GO" id="GO:0005634">
    <property type="term" value="C:nucleus"/>
    <property type="evidence" value="ECO:0007669"/>
    <property type="project" value="UniProtKB-SubCell"/>
</dbReference>
<feature type="compositionally biased region" description="Basic and acidic residues" evidence="7">
    <location>
        <begin position="122"/>
        <end position="139"/>
    </location>
</feature>
<feature type="region of interest" description="Disordered" evidence="7">
    <location>
        <begin position="1"/>
        <end position="29"/>
    </location>
</feature>
<name>A0A2I2GPI9_9EURO</name>
<evidence type="ECO:0000256" key="5">
    <source>
        <dbReference type="ARBA" id="ARBA00023163"/>
    </source>
</evidence>
<dbReference type="PANTHER" id="PTHR31001">
    <property type="entry name" value="UNCHARACTERIZED TRANSCRIPTIONAL REGULATORY PROTEIN"/>
    <property type="match status" value="1"/>
</dbReference>
<keyword evidence="10" id="KW-1185">Reference proteome</keyword>
<comment type="subcellular location">
    <subcellularLocation>
        <location evidence="1">Nucleus</location>
    </subcellularLocation>
</comment>
<evidence type="ECO:0000256" key="4">
    <source>
        <dbReference type="ARBA" id="ARBA00023125"/>
    </source>
</evidence>
<keyword evidence="3" id="KW-0805">Transcription regulation</keyword>
<evidence type="ECO:0000256" key="6">
    <source>
        <dbReference type="ARBA" id="ARBA00023242"/>
    </source>
</evidence>
<feature type="region of interest" description="Disordered" evidence="7">
    <location>
        <begin position="470"/>
        <end position="498"/>
    </location>
</feature>
<dbReference type="SUPFAM" id="SSF57701">
    <property type="entry name" value="Zn2/Cys6 DNA-binding domain"/>
    <property type="match status" value="1"/>
</dbReference>
<dbReference type="GO" id="GO:0008270">
    <property type="term" value="F:zinc ion binding"/>
    <property type="evidence" value="ECO:0007669"/>
    <property type="project" value="InterPro"/>
</dbReference>
<dbReference type="RefSeq" id="XP_024710091.1">
    <property type="nucleotide sequence ID" value="XM_024845273.1"/>
</dbReference>
<dbReference type="InterPro" id="IPR050613">
    <property type="entry name" value="Sec_Metabolite_Reg"/>
</dbReference>
<dbReference type="GO" id="GO:0006351">
    <property type="term" value="P:DNA-templated transcription"/>
    <property type="evidence" value="ECO:0007669"/>
    <property type="project" value="InterPro"/>
</dbReference>
<dbReference type="Proteomes" id="UP000234275">
    <property type="component" value="Unassembled WGS sequence"/>
</dbReference>
<gene>
    <name evidence="9" type="ORF">P170DRAFT_374167</name>
</gene>
<feature type="compositionally biased region" description="Basic and acidic residues" evidence="7">
    <location>
        <begin position="86"/>
        <end position="95"/>
    </location>
</feature>
<dbReference type="PANTHER" id="PTHR31001:SF50">
    <property type="entry name" value="ZN(II)2CYS6 TRANSCRIPTION FACTOR (EUROFUNG)"/>
    <property type="match status" value="1"/>
</dbReference>
<feature type="region of interest" description="Disordered" evidence="7">
    <location>
        <begin position="121"/>
        <end position="151"/>
    </location>
</feature>
<evidence type="ECO:0000259" key="8">
    <source>
        <dbReference type="PROSITE" id="PS50048"/>
    </source>
</evidence>
<dbReference type="Gene3D" id="4.10.240.10">
    <property type="entry name" value="Zn(2)-C6 fungal-type DNA-binding domain"/>
    <property type="match status" value="1"/>
</dbReference>
<sequence length="594" mass="67139">MKSNTPTPRSCHRCSEKKIRCPKSHPCDPCSKAGADCIYPGPGRAPRRKKRPLKAQLVSRMKSLEEEVQALHRRLEGTTPSGRVSPGKEKRDRRLEVGALLTDDRESRYVTHDVLVGFGRGSGEKVEDLGRGDPQDRANDPVTSKEGLRLADSHPQNGNSFIFGDSWTVDSLSDFHPTPAHRDFLWTAFEENVSPVVMIFHKPSIRNIIMTRSANSPLDRTTEAVIFSIYHAAVTSLDADQCAEILGQDHATLQRHYRYATQQALARANFLQSQSLAVLQAFTLFLTTLRGPEDAAFVWAMTAAVHRMAQGLGLHRDGTHFGLTPFEIEMRRRLWWAIYLLDTRSAEFRGIDVLITERDYDTKLPLNINDSDLEPESEGLEEETGFTDMTFCLVRCEMIVLNRHCYSHSSTNPESNSHGLRLHDLEQLHDHLRHRYLRFCDVSNPLQWVTATVIRLALARSWLLAHLPEKQPEPELEPEPKPLPRLETPTSPPPDPPRDQLLLTAIEVLEFAYLLETDPRTNQWSWLFCAYPQWHAVVFALTELCARPQTALAERVRALTAKVVARWRGADSRQGGVTTGVVLRLLERAGVQVG</sequence>
<organism evidence="9 10">
    <name type="scientific">Aspergillus steynii IBT 23096</name>
    <dbReference type="NCBI Taxonomy" id="1392250"/>
    <lineage>
        <taxon>Eukaryota</taxon>
        <taxon>Fungi</taxon>
        <taxon>Dikarya</taxon>
        <taxon>Ascomycota</taxon>
        <taxon>Pezizomycotina</taxon>
        <taxon>Eurotiomycetes</taxon>
        <taxon>Eurotiomycetidae</taxon>
        <taxon>Eurotiales</taxon>
        <taxon>Aspergillaceae</taxon>
        <taxon>Aspergillus</taxon>
        <taxon>Aspergillus subgen. Circumdati</taxon>
    </lineage>
</organism>
<evidence type="ECO:0000313" key="10">
    <source>
        <dbReference type="Proteomes" id="UP000234275"/>
    </source>
</evidence>
<dbReference type="Pfam" id="PF00172">
    <property type="entry name" value="Zn_clus"/>
    <property type="match status" value="1"/>
</dbReference>
<evidence type="ECO:0000256" key="1">
    <source>
        <dbReference type="ARBA" id="ARBA00004123"/>
    </source>
</evidence>
<accession>A0A2I2GPI9</accession>
<dbReference type="SMART" id="SM00066">
    <property type="entry name" value="GAL4"/>
    <property type="match status" value="1"/>
</dbReference>
<dbReference type="VEuPathDB" id="FungiDB:P170DRAFT_374167"/>
<dbReference type="InterPro" id="IPR007219">
    <property type="entry name" value="XnlR_reg_dom"/>
</dbReference>
<dbReference type="SMART" id="SM00906">
    <property type="entry name" value="Fungal_trans"/>
    <property type="match status" value="1"/>
</dbReference>
<evidence type="ECO:0000313" key="9">
    <source>
        <dbReference type="EMBL" id="PLB54789.1"/>
    </source>
</evidence>
<dbReference type="CDD" id="cd00067">
    <property type="entry name" value="GAL4"/>
    <property type="match status" value="1"/>
</dbReference>
<dbReference type="CDD" id="cd12148">
    <property type="entry name" value="fungal_TF_MHR"/>
    <property type="match status" value="1"/>
</dbReference>
<dbReference type="InterPro" id="IPR001138">
    <property type="entry name" value="Zn2Cys6_DnaBD"/>
</dbReference>
<keyword evidence="6" id="KW-0539">Nucleus</keyword>
<dbReference type="PROSITE" id="PS50048">
    <property type="entry name" value="ZN2_CY6_FUNGAL_2"/>
    <property type="match status" value="1"/>
</dbReference>
<keyword evidence="4" id="KW-0238">DNA-binding</keyword>
<evidence type="ECO:0000256" key="3">
    <source>
        <dbReference type="ARBA" id="ARBA00023015"/>
    </source>
</evidence>
<dbReference type="PROSITE" id="PS00463">
    <property type="entry name" value="ZN2_CY6_FUNGAL_1"/>
    <property type="match status" value="1"/>
</dbReference>
<dbReference type="GO" id="GO:0000981">
    <property type="term" value="F:DNA-binding transcription factor activity, RNA polymerase II-specific"/>
    <property type="evidence" value="ECO:0007669"/>
    <property type="project" value="InterPro"/>
</dbReference>
<dbReference type="AlphaFoldDB" id="A0A2I2GPI9"/>
<dbReference type="GeneID" id="36552973"/>